<evidence type="ECO:0000313" key="11">
    <source>
        <dbReference type="Proteomes" id="UP001265259"/>
    </source>
</evidence>
<comment type="subcellular location">
    <subcellularLocation>
        <location evidence="8">Cell membrane</location>
    </subcellularLocation>
</comment>
<organism evidence="10 11">
    <name type="scientific">Tropicimonas omnivorans</name>
    <dbReference type="NCBI Taxonomy" id="3075590"/>
    <lineage>
        <taxon>Bacteria</taxon>
        <taxon>Pseudomonadati</taxon>
        <taxon>Pseudomonadota</taxon>
        <taxon>Alphaproteobacteria</taxon>
        <taxon>Rhodobacterales</taxon>
        <taxon>Roseobacteraceae</taxon>
        <taxon>Tropicimonas</taxon>
    </lineage>
</organism>
<sequence>MLLYRLLLTIALVPIFTAFFLRAVRGRESWADFRERMGGGPAAPGPWVHAASVGEANSARGLVTALVAGGPVTLTCNTVNARDTVRGWNLYGLTPRLAPLDQRLCLAAFLRRARPCLYVGVENEIWPNRFALLARRGIPRVLISARLSERSAERWSRWGVVVGPHLAGLSLVVPQDASSAERFADLGVAEASLADPMTLKASVSLAAPQEPARRAAWPHARELTCLAASTHTPEERIVLEAFLEARKERPELRLILAIRHPARGDEVAALLSKTSFRVARRSTGDVVTEETDILLADTLGEMPLWYASASICWVGGSLSDRGGHTPYEPASFGCALLHGPDTSNFAEAYAALDKAGGALRVGNAAELGRALACLTPDAAAELARKAQIALTPVTPDRIAALAARLRALAQTSRNAPRG</sequence>
<comment type="caution">
    <text evidence="10">The sequence shown here is derived from an EMBL/GenBank/DDBJ whole genome shotgun (WGS) entry which is preliminary data.</text>
</comment>
<evidence type="ECO:0000256" key="3">
    <source>
        <dbReference type="ARBA" id="ARBA00012621"/>
    </source>
</evidence>
<dbReference type="RefSeq" id="WP_311690686.1">
    <property type="nucleotide sequence ID" value="NZ_JAVRHL010000002.1"/>
</dbReference>
<reference evidence="10 11" key="1">
    <citation type="submission" date="2023-09" db="EMBL/GenBank/DDBJ databases">
        <authorList>
            <person name="Rey-Velasco X."/>
        </authorList>
    </citation>
    <scope>NUCLEOTIDE SEQUENCE [LARGE SCALE GENOMIC DNA]</scope>
    <source>
        <strain evidence="10 11">F158</strain>
    </source>
</reference>
<evidence type="ECO:0000259" key="9">
    <source>
        <dbReference type="Pfam" id="PF04413"/>
    </source>
</evidence>
<keyword evidence="8" id="KW-0472">Membrane</keyword>
<proteinExistence type="inferred from homology"/>
<dbReference type="EC" id="2.4.99.12" evidence="3 8"/>
<comment type="function">
    <text evidence="1 8">Involved in lipopolysaccharide (LPS) biosynthesis. Catalyzes the transfer of 3-deoxy-D-manno-octulosonate (Kdo) residue(s) from CMP-Kdo to lipid IV(A), the tetraacyldisaccharide-1,4'-bisphosphate precursor of lipid A.</text>
</comment>
<comment type="pathway">
    <text evidence="2 8">Bacterial outer membrane biogenesis; LPS core biosynthesis.</text>
</comment>
<keyword evidence="8" id="KW-0448">Lipopolysaccharide biosynthesis</keyword>
<dbReference type="Proteomes" id="UP001265259">
    <property type="component" value="Unassembled WGS sequence"/>
</dbReference>
<dbReference type="InterPro" id="IPR038107">
    <property type="entry name" value="Glycos_transf_N_sf"/>
</dbReference>
<evidence type="ECO:0000256" key="5">
    <source>
        <dbReference type="ARBA" id="ARBA00022679"/>
    </source>
</evidence>
<dbReference type="Pfam" id="PF04413">
    <property type="entry name" value="Glycos_transf_N"/>
    <property type="match status" value="1"/>
</dbReference>
<evidence type="ECO:0000256" key="4">
    <source>
        <dbReference type="ARBA" id="ARBA00019077"/>
    </source>
</evidence>
<keyword evidence="11" id="KW-1185">Reference proteome</keyword>
<keyword evidence="5 8" id="KW-0808">Transferase</keyword>
<gene>
    <name evidence="10" type="ORF">RM543_08850</name>
</gene>
<evidence type="ECO:0000256" key="7">
    <source>
        <dbReference type="ARBA" id="ARBA00049183"/>
    </source>
</evidence>
<evidence type="ECO:0000256" key="2">
    <source>
        <dbReference type="ARBA" id="ARBA00004713"/>
    </source>
</evidence>
<evidence type="ECO:0000256" key="1">
    <source>
        <dbReference type="ARBA" id="ARBA00003394"/>
    </source>
</evidence>
<evidence type="ECO:0000313" key="10">
    <source>
        <dbReference type="EMBL" id="MDT0682793.1"/>
    </source>
</evidence>
<comment type="similarity">
    <text evidence="8">Belongs to the glycosyltransferase group 1 family.</text>
</comment>
<dbReference type="PANTHER" id="PTHR42755">
    <property type="entry name" value="3-DEOXY-MANNO-OCTULOSONATE CYTIDYLYLTRANSFERASE"/>
    <property type="match status" value="1"/>
</dbReference>
<dbReference type="PANTHER" id="PTHR42755:SF1">
    <property type="entry name" value="3-DEOXY-D-MANNO-OCTULOSONIC ACID TRANSFERASE, MITOCHONDRIAL-RELATED"/>
    <property type="match status" value="1"/>
</dbReference>
<dbReference type="EMBL" id="JAVRHL010000002">
    <property type="protein sequence ID" value="MDT0682793.1"/>
    <property type="molecule type" value="Genomic_DNA"/>
</dbReference>
<evidence type="ECO:0000256" key="6">
    <source>
        <dbReference type="ARBA" id="ARBA00031445"/>
    </source>
</evidence>
<accession>A0ABU3DGE3</accession>
<dbReference type="InterPro" id="IPR007507">
    <property type="entry name" value="Glycos_transf_N"/>
</dbReference>
<dbReference type="InterPro" id="IPR039901">
    <property type="entry name" value="Kdotransferase"/>
</dbReference>
<evidence type="ECO:0000256" key="8">
    <source>
        <dbReference type="RuleBase" id="RU365103"/>
    </source>
</evidence>
<keyword evidence="8" id="KW-1003">Cell membrane</keyword>
<comment type="catalytic activity">
    <reaction evidence="7 8">
        <text>lipid IVA (E. coli) + CMP-3-deoxy-beta-D-manno-octulosonate = alpha-Kdo-(2-&gt;6)-lipid IVA (E. coli) + CMP + H(+)</text>
        <dbReference type="Rhea" id="RHEA:28066"/>
        <dbReference type="ChEBI" id="CHEBI:15378"/>
        <dbReference type="ChEBI" id="CHEBI:58603"/>
        <dbReference type="ChEBI" id="CHEBI:60364"/>
        <dbReference type="ChEBI" id="CHEBI:60377"/>
        <dbReference type="ChEBI" id="CHEBI:85987"/>
        <dbReference type="EC" id="2.4.99.12"/>
    </reaction>
</comment>
<feature type="domain" description="3-deoxy-D-manno-octulosonic-acid transferase N-terminal" evidence="9">
    <location>
        <begin position="33"/>
        <end position="194"/>
    </location>
</feature>
<dbReference type="Gene3D" id="3.40.50.2000">
    <property type="entry name" value="Glycogen Phosphorylase B"/>
    <property type="match status" value="1"/>
</dbReference>
<name>A0ABU3DGE3_9RHOB</name>
<dbReference type="Gene3D" id="3.40.50.11720">
    <property type="entry name" value="3-Deoxy-D-manno-octulosonic-acid transferase, N-terminal domain"/>
    <property type="match status" value="1"/>
</dbReference>
<protein>
    <recommendedName>
        <fullName evidence="4 8">3-deoxy-D-manno-octulosonic acid transferase</fullName>
        <shortName evidence="8">Kdo transferase</shortName>
        <ecNumber evidence="3 8">2.4.99.12</ecNumber>
    </recommendedName>
    <alternativeName>
        <fullName evidence="6 8">Lipid IV(A) 3-deoxy-D-manno-octulosonic acid transferase</fullName>
    </alternativeName>
</protein>